<dbReference type="EMBL" id="OBEJ01000001">
    <property type="protein sequence ID" value="SNZ04309.1"/>
    <property type="molecule type" value="Genomic_DNA"/>
</dbReference>
<proteinExistence type="predicted"/>
<feature type="domain" description="Solute-binding protein family 5" evidence="1">
    <location>
        <begin position="255"/>
        <end position="580"/>
    </location>
</feature>
<evidence type="ECO:0000259" key="1">
    <source>
        <dbReference type="Pfam" id="PF00496"/>
    </source>
</evidence>
<dbReference type="InterPro" id="IPR039424">
    <property type="entry name" value="SBP_5"/>
</dbReference>
<dbReference type="Gene3D" id="3.10.105.10">
    <property type="entry name" value="Dipeptide-binding Protein, Domain 3"/>
    <property type="match status" value="2"/>
</dbReference>
<keyword evidence="3" id="KW-1185">Reference proteome</keyword>
<dbReference type="Proteomes" id="UP000219453">
    <property type="component" value="Unassembled WGS sequence"/>
</dbReference>
<dbReference type="RefSeq" id="WP_097007538.1">
    <property type="nucleotide sequence ID" value="NZ_OBEJ01000001.1"/>
</dbReference>
<gene>
    <name evidence="2" type="ORF">SAMN06269185_0518</name>
</gene>
<evidence type="ECO:0000313" key="3">
    <source>
        <dbReference type="Proteomes" id="UP000219453"/>
    </source>
</evidence>
<dbReference type="InterPro" id="IPR006311">
    <property type="entry name" value="TAT_signal"/>
</dbReference>
<dbReference type="AlphaFoldDB" id="A0A285N4E2"/>
<organism evidence="2 3">
    <name type="scientific">Natronoarchaeum philippinense</name>
    <dbReference type="NCBI Taxonomy" id="558529"/>
    <lineage>
        <taxon>Archaea</taxon>
        <taxon>Methanobacteriati</taxon>
        <taxon>Methanobacteriota</taxon>
        <taxon>Stenosarchaea group</taxon>
        <taxon>Halobacteria</taxon>
        <taxon>Halobacteriales</taxon>
        <taxon>Natronoarchaeaceae</taxon>
    </lineage>
</organism>
<dbReference type="PROSITE" id="PS51318">
    <property type="entry name" value="TAT"/>
    <property type="match status" value="1"/>
</dbReference>
<dbReference type="Pfam" id="PF00496">
    <property type="entry name" value="SBP_bac_5"/>
    <property type="match status" value="1"/>
</dbReference>
<dbReference type="PANTHER" id="PTHR30290">
    <property type="entry name" value="PERIPLASMIC BINDING COMPONENT OF ABC TRANSPORTER"/>
    <property type="match status" value="1"/>
</dbReference>
<dbReference type="OrthoDB" id="233597at2157"/>
<accession>A0A285N4E2</accession>
<dbReference type="GO" id="GO:0015833">
    <property type="term" value="P:peptide transport"/>
    <property type="evidence" value="ECO:0007669"/>
    <property type="project" value="TreeGrafter"/>
</dbReference>
<name>A0A285N4E2_NATPI</name>
<reference evidence="2 3" key="1">
    <citation type="submission" date="2017-09" db="EMBL/GenBank/DDBJ databases">
        <authorList>
            <person name="Ehlers B."/>
            <person name="Leendertz F.H."/>
        </authorList>
    </citation>
    <scope>NUCLEOTIDE SEQUENCE [LARGE SCALE GENOMIC DNA]</scope>
    <source>
        <strain evidence="2 3">DSM 27208</strain>
    </source>
</reference>
<dbReference type="GO" id="GO:1904680">
    <property type="term" value="F:peptide transmembrane transporter activity"/>
    <property type="evidence" value="ECO:0007669"/>
    <property type="project" value="TreeGrafter"/>
</dbReference>
<protein>
    <submittedName>
        <fullName evidence="2">Peptide/nickel transport system substrate-binding protein</fullName>
    </submittedName>
</protein>
<dbReference type="Gene3D" id="3.40.190.10">
    <property type="entry name" value="Periplasmic binding protein-like II"/>
    <property type="match status" value="1"/>
</dbReference>
<evidence type="ECO:0000313" key="2">
    <source>
        <dbReference type="EMBL" id="SNZ04309.1"/>
    </source>
</evidence>
<sequence length="585" mass="64974">MPSSSPGPRRRELLGALGASALGSTAGCTNLLSQFAWDSPNDLSLTIATVPASVDTAAIQMARQLEQNLQRAGINATYEPQSEASVLRSALMDNDFDLFIARHPGVDDPDKLRTMLHTRYSEEAGWQNPFGFTAPSVDELLVTQRSQTGQQRHETVTEIQDRLYERQPFSVLAYPDQLTVASTELDLERTPNGLIEAPDYLKLGTANPSFDRLRVGILGATLTRNRNPIAVDYHSRTKVLDLIYEPLVEQVGDDYIPWVAANVEWDATSGPTTARVTLRENLAWHDGERLDADDVAFTYRFLQDTAMGNESAPVPAPLYRSRSSLVNSVSVQSDRVIELEFGDTSRPVARRALTVPLFPRHVWTQRTEVVRTYMTQALVWENKPAIGSGPYRFENASAGNRLVLSKNEDHFLFDGRSLGDRYAPFTAGGSFEELRFDVIEQSLLLIGSVEDDTIDIGASPIWPEHAEGAKQAPNAELLSGGNGEFYMLGFNTRRHPLNNHQFRTAVARLIDREYAVEEMMYGHAEPADSPLVQTEYLPEQFAWDGQPTFGAFPGDAGEVDPESAKELFRDAGFRYDDSGKLVTQN</sequence>
<dbReference type="InterPro" id="IPR000914">
    <property type="entry name" value="SBP_5_dom"/>
</dbReference>
<dbReference type="SUPFAM" id="SSF53850">
    <property type="entry name" value="Periplasmic binding protein-like II"/>
    <property type="match status" value="2"/>
</dbReference>